<protein>
    <submittedName>
        <fullName evidence="8">HxlR family transcriptional regulator</fullName>
    </submittedName>
</protein>
<dbReference type="PANTHER" id="PTHR33204:SF29">
    <property type="entry name" value="TRANSCRIPTIONAL REGULATOR"/>
    <property type="match status" value="1"/>
</dbReference>
<dbReference type="GO" id="GO:0003824">
    <property type="term" value="F:catalytic activity"/>
    <property type="evidence" value="ECO:0007669"/>
    <property type="project" value="InterPro"/>
</dbReference>
<dbReference type="InterPro" id="IPR001150">
    <property type="entry name" value="Gly_radical"/>
</dbReference>
<gene>
    <name evidence="8" type="ORF">BHS09_08490</name>
</gene>
<accession>A0AAE6KRE9</accession>
<dbReference type="GO" id="GO:0003677">
    <property type="term" value="F:DNA binding"/>
    <property type="evidence" value="ECO:0007669"/>
    <property type="project" value="UniProtKB-KW"/>
</dbReference>
<evidence type="ECO:0000256" key="1">
    <source>
        <dbReference type="ARBA" id="ARBA00022818"/>
    </source>
</evidence>
<feature type="domain" description="HTH hxlR-type" evidence="6">
    <location>
        <begin position="10"/>
        <end position="108"/>
    </location>
</feature>
<keyword evidence="3" id="KW-0238">DNA-binding</keyword>
<dbReference type="Pfam" id="PF01638">
    <property type="entry name" value="HxlR"/>
    <property type="match status" value="1"/>
</dbReference>
<name>A0AAE6KRE9_MYXXA</name>
<dbReference type="PROSITE" id="PS51118">
    <property type="entry name" value="HTH_HXLR"/>
    <property type="match status" value="1"/>
</dbReference>
<feature type="modified residue" description="Glycine radical" evidence="5">
    <location>
        <position position="47"/>
    </location>
</feature>
<dbReference type="EMBL" id="CP017174">
    <property type="protein sequence ID" value="QDE67045.1"/>
    <property type="molecule type" value="Genomic_DNA"/>
</dbReference>
<organism evidence="8 9">
    <name type="scientific">Myxococcus xanthus</name>
    <dbReference type="NCBI Taxonomy" id="34"/>
    <lineage>
        <taxon>Bacteria</taxon>
        <taxon>Pseudomonadati</taxon>
        <taxon>Myxococcota</taxon>
        <taxon>Myxococcia</taxon>
        <taxon>Myxococcales</taxon>
        <taxon>Cystobacterineae</taxon>
        <taxon>Myxococcaceae</taxon>
        <taxon>Myxococcus</taxon>
    </lineage>
</organism>
<keyword evidence="2" id="KW-0805">Transcription regulation</keyword>
<keyword evidence="4" id="KW-0804">Transcription</keyword>
<evidence type="ECO:0000313" key="9">
    <source>
        <dbReference type="Proteomes" id="UP000320179"/>
    </source>
</evidence>
<dbReference type="PANTHER" id="PTHR33204">
    <property type="entry name" value="TRANSCRIPTIONAL REGULATOR, MARR FAMILY"/>
    <property type="match status" value="1"/>
</dbReference>
<reference evidence="8 9" key="1">
    <citation type="journal article" date="2019" name="Science">
        <title>Social genes are selection hotspots in kin groups of a soil microbe.</title>
        <authorList>
            <person name="Wielgoss S."/>
            <person name="Wolfensberger R."/>
            <person name="Sun L."/>
            <person name="Fiegna F."/>
            <person name="Velicer G.J."/>
        </authorList>
    </citation>
    <scope>NUCLEOTIDE SEQUENCE [LARGE SCALE GENOMIC DNA]</scope>
    <source>
        <strain evidence="8 9">MC3.5.9c15</strain>
    </source>
</reference>
<dbReference type="InterPro" id="IPR036388">
    <property type="entry name" value="WH-like_DNA-bd_sf"/>
</dbReference>
<dbReference type="AlphaFoldDB" id="A0AAE6KRE9"/>
<dbReference type="Gene3D" id="1.10.10.10">
    <property type="entry name" value="Winged helix-like DNA-binding domain superfamily/Winged helix DNA-binding domain"/>
    <property type="match status" value="1"/>
</dbReference>
<evidence type="ECO:0000256" key="2">
    <source>
        <dbReference type="ARBA" id="ARBA00023015"/>
    </source>
</evidence>
<dbReference type="RefSeq" id="WP_140797643.1">
    <property type="nucleotide sequence ID" value="NZ_CP017173.1"/>
</dbReference>
<sequence>MVRKQYAPDCGLHAALTVIGGKWKSAMLCELHLRPARFGERRRRVPGISEKVLFEQLRELEADGIVSRTVFDVVPPKVEYALTQTGAVPTHAVSTLAEWGRNHATLATAERR</sequence>
<dbReference type="SUPFAM" id="SSF46785">
    <property type="entry name" value="Winged helix' DNA-binding domain"/>
    <property type="match status" value="1"/>
</dbReference>
<evidence type="ECO:0000313" key="8">
    <source>
        <dbReference type="EMBL" id="QDE67045.1"/>
    </source>
</evidence>
<evidence type="ECO:0000256" key="3">
    <source>
        <dbReference type="ARBA" id="ARBA00023125"/>
    </source>
</evidence>
<keyword evidence="1 5" id="KW-0556">Organic radical</keyword>
<evidence type="ECO:0000256" key="4">
    <source>
        <dbReference type="ARBA" id="ARBA00023163"/>
    </source>
</evidence>
<dbReference type="Proteomes" id="UP000320179">
    <property type="component" value="Chromosome"/>
</dbReference>
<dbReference type="InterPro" id="IPR036390">
    <property type="entry name" value="WH_DNA-bd_sf"/>
</dbReference>
<dbReference type="PROSITE" id="PS51149">
    <property type="entry name" value="GLY_RADICAL_2"/>
    <property type="match status" value="1"/>
</dbReference>
<evidence type="ECO:0000256" key="5">
    <source>
        <dbReference type="PROSITE-ProRule" id="PRU00493"/>
    </source>
</evidence>
<feature type="domain" description="Glycine radical" evidence="7">
    <location>
        <begin position="1"/>
        <end position="74"/>
    </location>
</feature>
<evidence type="ECO:0000259" key="6">
    <source>
        <dbReference type="PROSITE" id="PS51118"/>
    </source>
</evidence>
<proteinExistence type="predicted"/>
<evidence type="ECO:0000259" key="7">
    <source>
        <dbReference type="PROSITE" id="PS51149"/>
    </source>
</evidence>
<dbReference type="InterPro" id="IPR002577">
    <property type="entry name" value="HTH_HxlR"/>
</dbReference>